<dbReference type="InterPro" id="IPR018338">
    <property type="entry name" value="Carbonic_anhydrase_a-class_CS"/>
</dbReference>
<dbReference type="GO" id="GO:0008270">
    <property type="term" value="F:zinc ion binding"/>
    <property type="evidence" value="ECO:0007669"/>
    <property type="project" value="UniProtKB-UniRule"/>
</dbReference>
<protein>
    <recommendedName>
        <fullName evidence="2 6">Carbonic anhydrase</fullName>
        <ecNumber evidence="2 6">4.2.1.1</ecNumber>
    </recommendedName>
</protein>
<dbReference type="GO" id="GO:0006730">
    <property type="term" value="P:one-carbon metabolic process"/>
    <property type="evidence" value="ECO:0007669"/>
    <property type="project" value="TreeGrafter"/>
</dbReference>
<reference evidence="8 9" key="1">
    <citation type="submission" date="2020-08" db="EMBL/GenBank/DDBJ databases">
        <title>Plant Genome Project.</title>
        <authorList>
            <person name="Zhang R.-G."/>
        </authorList>
    </citation>
    <scope>NUCLEOTIDE SEQUENCE [LARGE SCALE GENOMIC DNA]</scope>
    <source>
        <tissue evidence="8">Rhizome</tissue>
    </source>
</reference>
<dbReference type="PROSITE" id="PS00162">
    <property type="entry name" value="ALPHA_CA_1"/>
    <property type="match status" value="1"/>
</dbReference>
<keyword evidence="5 6" id="KW-0456">Lyase</keyword>
<feature type="chain" id="PRO_5035341646" description="Carbonic anhydrase" evidence="6">
    <location>
        <begin position="25"/>
        <end position="299"/>
    </location>
</feature>
<dbReference type="InterPro" id="IPR036398">
    <property type="entry name" value="CA_dom_sf"/>
</dbReference>
<dbReference type="GO" id="GO:0004089">
    <property type="term" value="F:carbonate dehydratase activity"/>
    <property type="evidence" value="ECO:0007669"/>
    <property type="project" value="UniProtKB-UniRule"/>
</dbReference>
<comment type="caution">
    <text evidence="8">The sequence shown here is derived from an EMBL/GenBank/DDBJ whole genome shotgun (WGS) entry which is preliminary data.</text>
</comment>
<dbReference type="AlphaFoldDB" id="A0A8J5GRR0"/>
<keyword evidence="3 6" id="KW-0479">Metal-binding</keyword>
<keyword evidence="4 6" id="KW-0862">Zinc</keyword>
<organism evidence="8 9">
    <name type="scientific">Zingiber officinale</name>
    <name type="common">Ginger</name>
    <name type="synonym">Amomum zingiber</name>
    <dbReference type="NCBI Taxonomy" id="94328"/>
    <lineage>
        <taxon>Eukaryota</taxon>
        <taxon>Viridiplantae</taxon>
        <taxon>Streptophyta</taxon>
        <taxon>Embryophyta</taxon>
        <taxon>Tracheophyta</taxon>
        <taxon>Spermatophyta</taxon>
        <taxon>Magnoliopsida</taxon>
        <taxon>Liliopsida</taxon>
        <taxon>Zingiberales</taxon>
        <taxon>Zingiberaceae</taxon>
        <taxon>Zingiber</taxon>
    </lineage>
</organism>
<dbReference type="EC" id="4.2.1.1" evidence="2 6"/>
<dbReference type="Pfam" id="PF00194">
    <property type="entry name" value="Carb_anhydrase"/>
    <property type="match status" value="2"/>
</dbReference>
<dbReference type="EMBL" id="JACMSC010000008">
    <property type="protein sequence ID" value="KAG6512853.1"/>
    <property type="molecule type" value="Genomic_DNA"/>
</dbReference>
<feature type="domain" description="Alpha-carbonic anhydrase" evidence="7">
    <location>
        <begin position="28"/>
        <end position="294"/>
    </location>
</feature>
<evidence type="ECO:0000256" key="4">
    <source>
        <dbReference type="ARBA" id="ARBA00022833"/>
    </source>
</evidence>
<comment type="cofactor">
    <cofactor evidence="1 6">
        <name>Zn(2+)</name>
        <dbReference type="ChEBI" id="CHEBI:29105"/>
    </cofactor>
</comment>
<feature type="signal peptide" evidence="6">
    <location>
        <begin position="1"/>
        <end position="24"/>
    </location>
</feature>
<dbReference type="PANTHER" id="PTHR18952">
    <property type="entry name" value="CARBONIC ANHYDRASE"/>
    <property type="match status" value="1"/>
</dbReference>
<dbReference type="InterPro" id="IPR041891">
    <property type="entry name" value="Alpha_CA_prokaryot-like"/>
</dbReference>
<evidence type="ECO:0000259" key="7">
    <source>
        <dbReference type="PROSITE" id="PS51144"/>
    </source>
</evidence>
<dbReference type="SUPFAM" id="SSF51069">
    <property type="entry name" value="Carbonic anhydrase"/>
    <property type="match status" value="1"/>
</dbReference>
<comment type="function">
    <text evidence="6">Reversible hydration of carbon dioxide.</text>
</comment>
<sequence length="299" mass="33644">MAAREVQVILSSGVALLLAACAAAYDTVNFTYSGANGPSAWGSLCPQYRLCSEGKRQSPINIVNADAEYNPKLIRLRRNYRACSNATLLDNHCNIALRYDEDVGYVVVEGKKYSLLQMHWHSPSEHTIDGERFPVELHLVHKSVDGNITVVAVLYQFGRADPLLIQVIMNKLDFVCFLPFWETMIKQSIATGLQLKDKMAELKKEVLAGDEQARVPVGVVKMRSLKQHTRKYYRYVGSLSTPPCTENVVWNVLGEARKMSRRQAAELQAPLKEAYRRNARPAQALNGRVVQVYDESRSQ</sequence>
<evidence type="ECO:0000256" key="3">
    <source>
        <dbReference type="ARBA" id="ARBA00022723"/>
    </source>
</evidence>
<comment type="catalytic activity">
    <reaction evidence="6">
        <text>hydrogencarbonate + H(+) = CO2 + H2O</text>
        <dbReference type="Rhea" id="RHEA:10748"/>
        <dbReference type="ChEBI" id="CHEBI:15377"/>
        <dbReference type="ChEBI" id="CHEBI:15378"/>
        <dbReference type="ChEBI" id="CHEBI:16526"/>
        <dbReference type="ChEBI" id="CHEBI:17544"/>
        <dbReference type="EC" id="4.2.1.1"/>
    </reaction>
</comment>
<dbReference type="PROSITE" id="PS51144">
    <property type="entry name" value="ALPHA_CA_2"/>
    <property type="match status" value="1"/>
</dbReference>
<proteinExistence type="inferred from homology"/>
<dbReference type="PROSITE" id="PS51257">
    <property type="entry name" value="PROKAR_LIPOPROTEIN"/>
    <property type="match status" value="1"/>
</dbReference>
<accession>A0A8J5GRR0</accession>
<evidence type="ECO:0000313" key="9">
    <source>
        <dbReference type="Proteomes" id="UP000734854"/>
    </source>
</evidence>
<keyword evidence="6" id="KW-0732">Signal</keyword>
<dbReference type="CDD" id="cd03124">
    <property type="entry name" value="alpha_CA_prokaryotic_like"/>
    <property type="match status" value="1"/>
</dbReference>
<keyword evidence="9" id="KW-1185">Reference proteome</keyword>
<evidence type="ECO:0000256" key="2">
    <source>
        <dbReference type="ARBA" id="ARBA00012925"/>
    </source>
</evidence>
<dbReference type="SMART" id="SM01057">
    <property type="entry name" value="Carb_anhydrase"/>
    <property type="match status" value="1"/>
</dbReference>
<evidence type="ECO:0000256" key="5">
    <source>
        <dbReference type="ARBA" id="ARBA00023239"/>
    </source>
</evidence>
<evidence type="ECO:0000256" key="6">
    <source>
        <dbReference type="RuleBase" id="RU367011"/>
    </source>
</evidence>
<evidence type="ECO:0000313" key="8">
    <source>
        <dbReference type="EMBL" id="KAG6512853.1"/>
    </source>
</evidence>
<dbReference type="Proteomes" id="UP000734854">
    <property type="component" value="Unassembled WGS sequence"/>
</dbReference>
<comment type="similarity">
    <text evidence="6">Belongs to the alpha-carbonic anhydrase family.</text>
</comment>
<gene>
    <name evidence="8" type="ORF">ZIOFF_030987</name>
</gene>
<name>A0A8J5GRR0_ZINOF</name>
<dbReference type="InterPro" id="IPR001148">
    <property type="entry name" value="CA_dom"/>
</dbReference>
<dbReference type="InterPro" id="IPR023561">
    <property type="entry name" value="Carbonic_anhydrase_a-class"/>
</dbReference>
<dbReference type="PANTHER" id="PTHR18952:SF236">
    <property type="entry name" value="ALPHA CARBONIC ANHYDRASE 1, CHLOROPLASTIC"/>
    <property type="match status" value="1"/>
</dbReference>
<dbReference type="Gene3D" id="3.10.200.10">
    <property type="entry name" value="Alpha carbonic anhydrase"/>
    <property type="match status" value="1"/>
</dbReference>
<evidence type="ECO:0000256" key="1">
    <source>
        <dbReference type="ARBA" id="ARBA00001947"/>
    </source>
</evidence>